<dbReference type="GeneID" id="19342112"/>
<dbReference type="eggNOG" id="ENOG502R9W3">
    <property type="taxonomic scope" value="Eukaryota"/>
</dbReference>
<proteinExistence type="predicted"/>
<feature type="compositionally biased region" description="Basic and acidic residues" evidence="1">
    <location>
        <begin position="57"/>
        <end position="66"/>
    </location>
</feature>
<organism evidence="2 3">
    <name type="scientific">Pseudocercospora fijiensis (strain CIRAD86)</name>
    <name type="common">Black leaf streak disease fungus</name>
    <name type="synonym">Mycosphaerella fijiensis</name>
    <dbReference type="NCBI Taxonomy" id="383855"/>
    <lineage>
        <taxon>Eukaryota</taxon>
        <taxon>Fungi</taxon>
        <taxon>Dikarya</taxon>
        <taxon>Ascomycota</taxon>
        <taxon>Pezizomycotina</taxon>
        <taxon>Dothideomycetes</taxon>
        <taxon>Dothideomycetidae</taxon>
        <taxon>Mycosphaerellales</taxon>
        <taxon>Mycosphaerellaceae</taxon>
        <taxon>Pseudocercospora</taxon>
    </lineage>
</organism>
<dbReference type="OrthoDB" id="3648975at2759"/>
<dbReference type="HOGENOM" id="CLU_829306_0_0_1"/>
<sequence length="335" mass="38383">MPSTTKRAVGSANGTPRQLPRSSPIPHMLIEGGDFEQWSDEIDAALRRKRNPRLNKFNKETAHLHTLDGPNGSDGSDERKKKMSAKAARLICSYVHPSILRRIPDHASKEPWELWKCLPDKSRPFRLMALPAELREKIFYEALLDWPVTIFCRDEQQAKSAIPPLLHSNRQVREEAAAVYYSETEFRCDFGTHVGTQASLTAAPVHVLMHDWTTNILGESKNHLRHLRLSFEAWARLDCGNHHHKVSMTITIKLNVDLKKKQRLEVEATAARKGRWDVAWLSQEKQKEFDAHIQRCNEIAQQYDWKGEVILHAISSNPGLWMFDVGDVVGRIVRP</sequence>
<dbReference type="AlphaFoldDB" id="M2YM66"/>
<evidence type="ECO:0000313" key="2">
    <source>
        <dbReference type="EMBL" id="EME78820.1"/>
    </source>
</evidence>
<dbReference type="RefSeq" id="XP_007931090.1">
    <property type="nucleotide sequence ID" value="XM_007932899.1"/>
</dbReference>
<keyword evidence="3" id="KW-1185">Reference proteome</keyword>
<dbReference type="PANTHER" id="PTHR42085:SF2">
    <property type="entry name" value="F-BOX DOMAIN-CONTAINING PROTEIN"/>
    <property type="match status" value="1"/>
</dbReference>
<feature type="compositionally biased region" description="Polar residues" evidence="1">
    <location>
        <begin position="1"/>
        <end position="16"/>
    </location>
</feature>
<accession>M2YM66</accession>
<name>M2YM66_PSEFD</name>
<dbReference type="KEGG" id="pfj:MYCFIDRAFT_83830"/>
<evidence type="ECO:0000313" key="3">
    <source>
        <dbReference type="Proteomes" id="UP000016932"/>
    </source>
</evidence>
<feature type="region of interest" description="Disordered" evidence="1">
    <location>
        <begin position="1"/>
        <end position="28"/>
    </location>
</feature>
<evidence type="ECO:0000256" key="1">
    <source>
        <dbReference type="SAM" id="MobiDB-lite"/>
    </source>
</evidence>
<reference evidence="2 3" key="1">
    <citation type="journal article" date="2012" name="PLoS Pathog.">
        <title>Diverse lifestyles and strategies of plant pathogenesis encoded in the genomes of eighteen Dothideomycetes fungi.</title>
        <authorList>
            <person name="Ohm R.A."/>
            <person name="Feau N."/>
            <person name="Henrissat B."/>
            <person name="Schoch C.L."/>
            <person name="Horwitz B.A."/>
            <person name="Barry K.W."/>
            <person name="Condon B.J."/>
            <person name="Copeland A.C."/>
            <person name="Dhillon B."/>
            <person name="Glaser F."/>
            <person name="Hesse C.N."/>
            <person name="Kosti I."/>
            <person name="LaButti K."/>
            <person name="Lindquist E.A."/>
            <person name="Lucas S."/>
            <person name="Salamov A.A."/>
            <person name="Bradshaw R.E."/>
            <person name="Ciuffetti L."/>
            <person name="Hamelin R.C."/>
            <person name="Kema G.H.J."/>
            <person name="Lawrence C."/>
            <person name="Scott J.A."/>
            <person name="Spatafora J.W."/>
            <person name="Turgeon B.G."/>
            <person name="de Wit P.J.G.M."/>
            <person name="Zhong S."/>
            <person name="Goodwin S.B."/>
            <person name="Grigoriev I.V."/>
        </authorList>
    </citation>
    <scope>NUCLEOTIDE SEQUENCE [LARGE SCALE GENOMIC DNA]</scope>
    <source>
        <strain evidence="2 3">CIRAD86</strain>
    </source>
</reference>
<feature type="region of interest" description="Disordered" evidence="1">
    <location>
        <begin position="53"/>
        <end position="82"/>
    </location>
</feature>
<dbReference type="PANTHER" id="PTHR42085">
    <property type="entry name" value="F-BOX DOMAIN-CONTAINING PROTEIN"/>
    <property type="match status" value="1"/>
</dbReference>
<dbReference type="InterPro" id="IPR038883">
    <property type="entry name" value="AN11006-like"/>
</dbReference>
<dbReference type="Proteomes" id="UP000016932">
    <property type="component" value="Unassembled WGS sequence"/>
</dbReference>
<protein>
    <submittedName>
        <fullName evidence="2">Uncharacterized protein</fullName>
    </submittedName>
</protein>
<gene>
    <name evidence="2" type="ORF">MYCFIDRAFT_83830</name>
</gene>
<dbReference type="EMBL" id="KB446563">
    <property type="protein sequence ID" value="EME78820.1"/>
    <property type="molecule type" value="Genomic_DNA"/>
</dbReference>
<dbReference type="VEuPathDB" id="FungiDB:MYCFIDRAFT_83830"/>